<dbReference type="Proteomes" id="UP000247371">
    <property type="component" value="Unassembled WGS sequence"/>
</dbReference>
<dbReference type="GO" id="GO:0003700">
    <property type="term" value="F:DNA-binding transcription factor activity"/>
    <property type="evidence" value="ECO:0007669"/>
    <property type="project" value="InterPro"/>
</dbReference>
<dbReference type="AlphaFoldDB" id="A0A2V4RPF2"/>
<comment type="caution">
    <text evidence="5">The sequence shown here is derived from an EMBL/GenBank/DDBJ whole genome shotgun (WGS) entry which is preliminary data.</text>
</comment>
<evidence type="ECO:0000256" key="2">
    <source>
        <dbReference type="ARBA" id="ARBA00023125"/>
    </source>
</evidence>
<dbReference type="PROSITE" id="PS01124">
    <property type="entry name" value="HTH_ARAC_FAMILY_2"/>
    <property type="match status" value="1"/>
</dbReference>
<dbReference type="GO" id="GO:0000976">
    <property type="term" value="F:transcription cis-regulatory region binding"/>
    <property type="evidence" value="ECO:0007669"/>
    <property type="project" value="TreeGrafter"/>
</dbReference>
<gene>
    <name evidence="5" type="ORF">CFR76_09170</name>
</gene>
<evidence type="ECO:0000259" key="4">
    <source>
        <dbReference type="PROSITE" id="PS01124"/>
    </source>
</evidence>
<sequence length="366" mass="40464">MRMMPAGPDMAAPPVDGPPAGSPELGQFALRIPGMHLNKLLQVLESRGVSVTHILARFGLDRSGLRQGGSHILYGDYVRLLDSILTEVTLPGLGFLAGRHINAADFGVVGYACISAPTWREAISRFIRYQALLGYGIRIRQNLVENASHAVIGAHVLPELPARTLLYLVEEWLGNWSAWLETSGLELAEICLVVPRPDHAALYMRYFSCPVRFSCTENAIRICRSHLGSMPEMANDIAANMMADYCENMLARINHSLSMVERVRQSISAQFRTPPNAARPTLEVVAADLGMGARTLRRMLALEGMRFQDLVNEHMARLAQAMLRDSDRSIKEIGFSLGYTEVSGFHRAFRSWTGVTPGAYREGRDG</sequence>
<reference evidence="5 6" key="1">
    <citation type="submission" date="2017-07" db="EMBL/GenBank/DDBJ databases">
        <title>A draft genome sequence of Komagataeibacter swingsii LMG 22125.</title>
        <authorList>
            <person name="Skraban J."/>
            <person name="Cleenwerck I."/>
            <person name="Vandamme P."/>
            <person name="Trcek J."/>
        </authorList>
    </citation>
    <scope>NUCLEOTIDE SEQUENCE [LARGE SCALE GENOMIC DNA]</scope>
    <source>
        <strain evidence="5 6">LMG 22125</strain>
    </source>
</reference>
<accession>A0A2V4RPF2</accession>
<keyword evidence="6" id="KW-1185">Reference proteome</keyword>
<evidence type="ECO:0000313" key="5">
    <source>
        <dbReference type="EMBL" id="PYD69492.1"/>
    </source>
</evidence>
<proteinExistence type="predicted"/>
<dbReference type="SMART" id="SM00342">
    <property type="entry name" value="HTH_ARAC"/>
    <property type="match status" value="1"/>
</dbReference>
<dbReference type="PANTHER" id="PTHR47894">
    <property type="entry name" value="HTH-TYPE TRANSCRIPTIONAL REGULATOR GADX"/>
    <property type="match status" value="1"/>
</dbReference>
<dbReference type="EMBL" id="NKUB01000010">
    <property type="protein sequence ID" value="PYD69492.1"/>
    <property type="molecule type" value="Genomic_DNA"/>
</dbReference>
<organism evidence="5 6">
    <name type="scientific">Komagataeibacter swingsii</name>
    <dbReference type="NCBI Taxonomy" id="215220"/>
    <lineage>
        <taxon>Bacteria</taxon>
        <taxon>Pseudomonadati</taxon>
        <taxon>Pseudomonadota</taxon>
        <taxon>Alphaproteobacteria</taxon>
        <taxon>Acetobacterales</taxon>
        <taxon>Acetobacteraceae</taxon>
        <taxon>Komagataeibacter</taxon>
    </lineage>
</organism>
<dbReference type="Gene3D" id="1.10.10.60">
    <property type="entry name" value="Homeodomain-like"/>
    <property type="match status" value="1"/>
</dbReference>
<dbReference type="InterPro" id="IPR009057">
    <property type="entry name" value="Homeodomain-like_sf"/>
</dbReference>
<keyword evidence="2" id="KW-0238">DNA-binding</keyword>
<protein>
    <submittedName>
        <fullName evidence="5">AraC family transcriptional regulator</fullName>
    </submittedName>
</protein>
<keyword evidence="1" id="KW-0805">Transcription regulation</keyword>
<dbReference type="GO" id="GO:0005829">
    <property type="term" value="C:cytosol"/>
    <property type="evidence" value="ECO:0007669"/>
    <property type="project" value="TreeGrafter"/>
</dbReference>
<evidence type="ECO:0000313" key="6">
    <source>
        <dbReference type="Proteomes" id="UP000247371"/>
    </source>
</evidence>
<dbReference type="SUPFAM" id="SSF46689">
    <property type="entry name" value="Homeodomain-like"/>
    <property type="match status" value="1"/>
</dbReference>
<dbReference type="Pfam" id="PF12833">
    <property type="entry name" value="HTH_18"/>
    <property type="match status" value="1"/>
</dbReference>
<dbReference type="InterPro" id="IPR032687">
    <property type="entry name" value="AraC-type_N"/>
</dbReference>
<dbReference type="InterPro" id="IPR018060">
    <property type="entry name" value="HTH_AraC"/>
</dbReference>
<evidence type="ECO:0000256" key="1">
    <source>
        <dbReference type="ARBA" id="ARBA00023015"/>
    </source>
</evidence>
<name>A0A2V4RPF2_9PROT</name>
<dbReference type="Pfam" id="PF12625">
    <property type="entry name" value="Arabinose_bd"/>
    <property type="match status" value="1"/>
</dbReference>
<feature type="domain" description="HTH araC/xylS-type" evidence="4">
    <location>
        <begin position="261"/>
        <end position="363"/>
    </location>
</feature>
<keyword evidence="3" id="KW-0804">Transcription</keyword>
<evidence type="ECO:0000256" key="3">
    <source>
        <dbReference type="ARBA" id="ARBA00023163"/>
    </source>
</evidence>
<dbReference type="PANTHER" id="PTHR47894:SF1">
    <property type="entry name" value="HTH-TYPE TRANSCRIPTIONAL REGULATOR VQSM"/>
    <property type="match status" value="1"/>
</dbReference>